<dbReference type="Pfam" id="PF14054">
    <property type="entry name" value="DUF4249"/>
    <property type="match status" value="1"/>
</dbReference>
<organism evidence="1 2">
    <name type="scientific">Flavobacterium branchiarum</name>
    <dbReference type="NCBI Taxonomy" id="1114870"/>
    <lineage>
        <taxon>Bacteria</taxon>
        <taxon>Pseudomonadati</taxon>
        <taxon>Bacteroidota</taxon>
        <taxon>Flavobacteriia</taxon>
        <taxon>Flavobacteriales</taxon>
        <taxon>Flavobacteriaceae</taxon>
        <taxon>Flavobacterium</taxon>
    </lineage>
</organism>
<name>A0ABV5FM79_9FLAO</name>
<protein>
    <submittedName>
        <fullName evidence="1">DUF4249 domain-containing protein</fullName>
    </submittedName>
</protein>
<evidence type="ECO:0000313" key="1">
    <source>
        <dbReference type="EMBL" id="MFB9064592.1"/>
    </source>
</evidence>
<reference evidence="1 2" key="1">
    <citation type="submission" date="2024-09" db="EMBL/GenBank/DDBJ databases">
        <authorList>
            <person name="Sun Q."/>
            <person name="Mori K."/>
        </authorList>
    </citation>
    <scope>NUCLEOTIDE SEQUENCE [LARGE SCALE GENOMIC DNA]</scope>
    <source>
        <strain evidence="1 2">CECT 7908</strain>
    </source>
</reference>
<sequence length="400" mass="45535">MDSKIMKTIYQNKIYFILLLSLIISSCTESFNLQSDTYEEALVVEATITNEFKKQEIKLTKTSRLEDDGLKIETGANVTVFDNKGNTFLFKEKSGKYISENEFKADPNTEYTLEITTSNGKKYKSSNEVLTTENQIESLTPAVVTDSKEGRGVQIKVHSFDPANTSKYYRYEYEETYKIVAPSWSGSKLAVVGPQKVEIVSNSIDTRTCYSTKTSNDIILTSTANLQEDRVNFQVRFISDQNYIISHRYSILVRQYVQNLQSYTFRKTMKDISSSSSILSPKQPGFINGNIKCISNIDEKAIGFFEVSSVSSKRLFFNYSDLFPNEKLPPYFTDCDSEEYKFCFGLSMPIPCRGDALIDRINANKVTFLNYEEPTYTVTKIECGDCTSFSSNVIPSFWTN</sequence>
<dbReference type="PROSITE" id="PS51257">
    <property type="entry name" value="PROKAR_LIPOPROTEIN"/>
    <property type="match status" value="1"/>
</dbReference>
<dbReference type="InterPro" id="IPR025345">
    <property type="entry name" value="DUF4249"/>
</dbReference>
<dbReference type="EMBL" id="JBHMEX010000032">
    <property type="protein sequence ID" value="MFB9064592.1"/>
    <property type="molecule type" value="Genomic_DNA"/>
</dbReference>
<comment type="caution">
    <text evidence="1">The sequence shown here is derived from an EMBL/GenBank/DDBJ whole genome shotgun (WGS) entry which is preliminary data.</text>
</comment>
<proteinExistence type="predicted"/>
<evidence type="ECO:0000313" key="2">
    <source>
        <dbReference type="Proteomes" id="UP001589589"/>
    </source>
</evidence>
<dbReference type="RefSeq" id="WP_290266720.1">
    <property type="nucleotide sequence ID" value="NZ_JAUFQQ010000005.1"/>
</dbReference>
<accession>A0ABV5FM79</accession>
<gene>
    <name evidence="1" type="ORF">ACFFUQ_11210</name>
</gene>
<dbReference type="Proteomes" id="UP001589589">
    <property type="component" value="Unassembled WGS sequence"/>
</dbReference>
<keyword evidence="2" id="KW-1185">Reference proteome</keyword>